<dbReference type="InterPro" id="IPR046450">
    <property type="entry name" value="PA_dom_sf"/>
</dbReference>
<keyword evidence="1" id="KW-0325">Glycoprotein</keyword>
<evidence type="ECO:0000313" key="3">
    <source>
        <dbReference type="EMBL" id="RLM73504.1"/>
    </source>
</evidence>
<dbReference type="Proteomes" id="UP000275267">
    <property type="component" value="Unassembled WGS sequence"/>
</dbReference>
<keyword evidence="3" id="KW-0378">Hydrolase</keyword>
<evidence type="ECO:0000256" key="2">
    <source>
        <dbReference type="SAM" id="MobiDB-lite"/>
    </source>
</evidence>
<evidence type="ECO:0000313" key="4">
    <source>
        <dbReference type="Proteomes" id="UP000275267"/>
    </source>
</evidence>
<name>A0A3L6Q4A0_PANMI</name>
<keyword evidence="3" id="KW-0645">Protease</keyword>
<dbReference type="Gene3D" id="3.50.30.30">
    <property type="match status" value="1"/>
</dbReference>
<keyword evidence="4" id="KW-1185">Reference proteome</keyword>
<proteinExistence type="predicted"/>
<gene>
    <name evidence="3" type="ORF">C2845_PM15G18940</name>
</gene>
<sequence length="113" mass="11969">MRYDDIHCEDMVRNAGAAAAIVYTDAKGAKRKWFSDAPWLAPTGVQVGIPVLRNGGGPTTPLWPSCAAGDDCEWRLTAEDLSGSEARPGIPALPGVGQGRGAAEAAWRRGRNH</sequence>
<dbReference type="EMBL" id="PQIB02000013">
    <property type="protein sequence ID" value="RLM73504.1"/>
    <property type="molecule type" value="Genomic_DNA"/>
</dbReference>
<evidence type="ECO:0000256" key="1">
    <source>
        <dbReference type="ARBA" id="ARBA00023180"/>
    </source>
</evidence>
<dbReference type="OrthoDB" id="5841748at2759"/>
<dbReference type="GO" id="GO:0004180">
    <property type="term" value="F:carboxypeptidase activity"/>
    <property type="evidence" value="ECO:0007669"/>
    <property type="project" value="UniProtKB-KW"/>
</dbReference>
<comment type="caution">
    <text evidence="3">The sequence shown here is derived from an EMBL/GenBank/DDBJ whole genome shotgun (WGS) entry which is preliminary data.</text>
</comment>
<dbReference type="SUPFAM" id="SSF52025">
    <property type="entry name" value="PA domain"/>
    <property type="match status" value="1"/>
</dbReference>
<organism evidence="3 4">
    <name type="scientific">Panicum miliaceum</name>
    <name type="common">Proso millet</name>
    <name type="synonym">Broomcorn millet</name>
    <dbReference type="NCBI Taxonomy" id="4540"/>
    <lineage>
        <taxon>Eukaryota</taxon>
        <taxon>Viridiplantae</taxon>
        <taxon>Streptophyta</taxon>
        <taxon>Embryophyta</taxon>
        <taxon>Tracheophyta</taxon>
        <taxon>Spermatophyta</taxon>
        <taxon>Magnoliopsida</taxon>
        <taxon>Liliopsida</taxon>
        <taxon>Poales</taxon>
        <taxon>Poaceae</taxon>
        <taxon>PACMAD clade</taxon>
        <taxon>Panicoideae</taxon>
        <taxon>Panicodae</taxon>
        <taxon>Paniceae</taxon>
        <taxon>Panicinae</taxon>
        <taxon>Panicum</taxon>
        <taxon>Panicum sect. Panicum</taxon>
    </lineage>
</organism>
<dbReference type="AlphaFoldDB" id="A0A3L6Q4A0"/>
<reference evidence="4" key="1">
    <citation type="journal article" date="2019" name="Nat. Commun.">
        <title>The genome of broomcorn millet.</title>
        <authorList>
            <person name="Zou C."/>
            <person name="Miki D."/>
            <person name="Li D."/>
            <person name="Tang Q."/>
            <person name="Xiao L."/>
            <person name="Rajput S."/>
            <person name="Deng P."/>
            <person name="Jia W."/>
            <person name="Huang R."/>
            <person name="Zhang M."/>
            <person name="Sun Y."/>
            <person name="Hu J."/>
            <person name="Fu X."/>
            <person name="Schnable P.S."/>
            <person name="Li F."/>
            <person name="Zhang H."/>
            <person name="Feng B."/>
            <person name="Zhu X."/>
            <person name="Liu R."/>
            <person name="Schnable J.C."/>
            <person name="Zhu J.-K."/>
            <person name="Zhang H."/>
        </authorList>
    </citation>
    <scope>NUCLEOTIDE SEQUENCE [LARGE SCALE GENOMIC DNA]</scope>
</reference>
<protein>
    <submittedName>
        <fullName evidence="3">Glutamate carboxypeptidase 2</fullName>
    </submittedName>
</protein>
<keyword evidence="3" id="KW-0121">Carboxypeptidase</keyword>
<accession>A0A3L6Q4A0</accession>
<feature type="region of interest" description="Disordered" evidence="2">
    <location>
        <begin position="83"/>
        <end position="113"/>
    </location>
</feature>
<dbReference type="STRING" id="4540.A0A3L6Q4A0"/>